<feature type="transmembrane region" description="Helical" evidence="2">
    <location>
        <begin position="634"/>
        <end position="654"/>
    </location>
</feature>
<protein>
    <recommendedName>
        <fullName evidence="6">Cellulose synthase</fullName>
    </recommendedName>
</protein>
<keyword evidence="2" id="KW-0472">Membrane</keyword>
<proteinExistence type="predicted"/>
<keyword evidence="5" id="KW-1185">Reference proteome</keyword>
<organism evidence="4 5">
    <name type="scientific">Tersicoccus solisilvae</name>
    <dbReference type="NCBI Taxonomy" id="1882339"/>
    <lineage>
        <taxon>Bacteria</taxon>
        <taxon>Bacillati</taxon>
        <taxon>Actinomycetota</taxon>
        <taxon>Actinomycetes</taxon>
        <taxon>Micrococcales</taxon>
        <taxon>Micrococcaceae</taxon>
        <taxon>Tersicoccus</taxon>
    </lineage>
</organism>
<name>A0ABQ1PEN7_9MICC</name>
<evidence type="ECO:0000256" key="3">
    <source>
        <dbReference type="SAM" id="SignalP"/>
    </source>
</evidence>
<feature type="region of interest" description="Disordered" evidence="1">
    <location>
        <begin position="1"/>
        <end position="22"/>
    </location>
</feature>
<feature type="chain" id="PRO_5045118219" description="Cellulose synthase" evidence="3">
    <location>
        <begin position="41"/>
        <end position="689"/>
    </location>
</feature>
<keyword evidence="3" id="KW-0732">Signal</keyword>
<accession>A0ABQ1PEN7</accession>
<keyword evidence="2" id="KW-1133">Transmembrane helix</keyword>
<evidence type="ECO:0008006" key="6">
    <source>
        <dbReference type="Google" id="ProtNLM"/>
    </source>
</evidence>
<evidence type="ECO:0000256" key="2">
    <source>
        <dbReference type="SAM" id="Phobius"/>
    </source>
</evidence>
<dbReference type="RefSeq" id="WP_188668601.1">
    <property type="nucleotide sequence ID" value="NZ_BMJI01000016.1"/>
</dbReference>
<dbReference type="Proteomes" id="UP000597761">
    <property type="component" value="Unassembled WGS sequence"/>
</dbReference>
<reference evidence="5" key="1">
    <citation type="journal article" date="2019" name="Int. J. Syst. Evol. Microbiol.">
        <title>The Global Catalogue of Microorganisms (GCM) 10K type strain sequencing project: providing services to taxonomists for standard genome sequencing and annotation.</title>
        <authorList>
            <consortium name="The Broad Institute Genomics Platform"/>
            <consortium name="The Broad Institute Genome Sequencing Center for Infectious Disease"/>
            <person name="Wu L."/>
            <person name="Ma J."/>
        </authorList>
    </citation>
    <scope>NUCLEOTIDE SEQUENCE [LARGE SCALE GENOMIC DNA]</scope>
    <source>
        <strain evidence="5">CGMCC 1.15480</strain>
    </source>
</reference>
<evidence type="ECO:0000313" key="5">
    <source>
        <dbReference type="Proteomes" id="UP000597761"/>
    </source>
</evidence>
<keyword evidence="2" id="KW-0812">Transmembrane</keyword>
<comment type="caution">
    <text evidence="4">The sequence shown here is derived from an EMBL/GenBank/DDBJ whole genome shotgun (WGS) entry which is preliminary data.</text>
</comment>
<evidence type="ECO:0000256" key="1">
    <source>
        <dbReference type="SAM" id="MobiDB-lite"/>
    </source>
</evidence>
<dbReference type="Gene3D" id="2.60.120.260">
    <property type="entry name" value="Galactose-binding domain-like"/>
    <property type="match status" value="1"/>
</dbReference>
<dbReference type="EMBL" id="BMJI01000016">
    <property type="protein sequence ID" value="GGC95681.1"/>
    <property type="molecule type" value="Genomic_DNA"/>
</dbReference>
<sequence length="689" mass="69720">MVSGLDRRASVMPGTRSRPFRRRRGPALLLALALTGAAFAAPTPAHAAPGTPPITVTGDAVATAGQGAAQVRVPVPDGVRPTRLTGTLSFAGQAAGTATVRVAGRDLLTRKGPQSGPVSADLRPSDVADGAVTVSVSYATGTGNAFCPAGDVTDTATLTGVEVAGTGSETAPTSIATFFAADVPAVAVVVPDETGDGAAARSTAEPALALVAAMTHRYPRAAVSVVPAARAADTTAGLPPGSRAVRLQPGDGDAVSRVGTTGTVPTLTLSGGTESLTAAATALGQDRATALASGAEATRLEAALPGTGGLTQDLAGLGAETVRLAGYGQHSQYIGVDQSRFGGPVSAVTVDLTGTHTAVPEGARADLSVYWNDALIDSQRLGDGHDLHVRAEVPASALRSENGLRLQLSATPPGGACTATGTALPMQVSLDPTASTLTGTRGTATAPGFDRFPQALGAELPVVLDDGATTAQNVADGAALIAALQRKTPTQLRVSTVSADDFAGSSTSGLVVGATAATAERLRAPLRLAQFRTIGEPGAGYGASSDAPFAALEAFEHGDRQVLLLGAWSTDDAAGRSRSAALRASLARYPAGQDAGWSALSRNLLVTAPGAEPVLLDSNGIVPQDAVTDDYGVYVWWAAGIVLVLLAAAALGWVRARRRKRRVIAYVDAEQRLDAAEHERVRERSEPDR</sequence>
<feature type="region of interest" description="Disordered" evidence="1">
    <location>
        <begin position="233"/>
        <end position="259"/>
    </location>
</feature>
<gene>
    <name evidence="4" type="ORF">GCM10011512_23400</name>
</gene>
<evidence type="ECO:0000313" key="4">
    <source>
        <dbReference type="EMBL" id="GGC95681.1"/>
    </source>
</evidence>
<feature type="signal peptide" evidence="3">
    <location>
        <begin position="1"/>
        <end position="40"/>
    </location>
</feature>